<keyword evidence="4" id="KW-1185">Reference proteome</keyword>
<dbReference type="KEGG" id="hbv:ABIV_1307"/>
<proteinExistence type="predicted"/>
<dbReference type="RefSeq" id="WP_114839138.1">
    <property type="nucleotide sequence ID" value="NZ_CP031217.1"/>
</dbReference>
<evidence type="ECO:0008006" key="5">
    <source>
        <dbReference type="Google" id="ProtNLM"/>
    </source>
</evidence>
<dbReference type="AlphaFoldDB" id="A0AAX2AA38"/>
<protein>
    <recommendedName>
        <fullName evidence="5">PH domain-containing protein</fullName>
    </recommendedName>
</protein>
<evidence type="ECO:0000313" key="4">
    <source>
        <dbReference type="Proteomes" id="UP000289193"/>
    </source>
</evidence>
<organism evidence="2 4">
    <name type="scientific">Halarcobacter bivalviorum</name>
    <dbReference type="NCBI Taxonomy" id="663364"/>
    <lineage>
        <taxon>Bacteria</taxon>
        <taxon>Pseudomonadati</taxon>
        <taxon>Campylobacterota</taxon>
        <taxon>Epsilonproteobacteria</taxon>
        <taxon>Campylobacterales</taxon>
        <taxon>Arcobacteraceae</taxon>
        <taxon>Halarcobacter</taxon>
    </lineage>
</organism>
<dbReference type="Proteomes" id="UP000289193">
    <property type="component" value="Unassembled WGS sequence"/>
</dbReference>
<accession>A0AAX2AA38</accession>
<dbReference type="EMBL" id="CP031217">
    <property type="protein sequence ID" value="AXH12303.1"/>
    <property type="molecule type" value="Genomic_DNA"/>
</dbReference>
<sequence length="71" mass="8315">MSENQEKDQWEQNLENVKAELNSCQLSLHQKESCQPNNNFCEKFFECELRKKYVIAVYESMNKGSGGGFEF</sequence>
<dbReference type="EMBL" id="PDKM01000002">
    <property type="protein sequence ID" value="RXK10764.1"/>
    <property type="molecule type" value="Genomic_DNA"/>
</dbReference>
<reference evidence="1 3" key="2">
    <citation type="submission" date="2018-07" db="EMBL/GenBank/DDBJ databases">
        <title>Complete genome of the Arcobacter bivalviorum type strain LMG 26154.</title>
        <authorList>
            <person name="Miller W.G."/>
            <person name="Yee E."/>
            <person name="Bono J.L."/>
        </authorList>
    </citation>
    <scope>NUCLEOTIDE SEQUENCE [LARGE SCALE GENOMIC DNA]</scope>
    <source>
        <strain evidence="1 3">LMG 26154</strain>
    </source>
</reference>
<reference evidence="2 4" key="1">
    <citation type="submission" date="2017-10" db="EMBL/GenBank/DDBJ databases">
        <title>Genomics of the genus Arcobacter.</title>
        <authorList>
            <person name="Perez-Cataluna A."/>
            <person name="Figueras M.J."/>
        </authorList>
    </citation>
    <scope>NUCLEOTIDE SEQUENCE [LARGE SCALE GENOMIC DNA]</scope>
    <source>
        <strain evidence="2 4">CECT 7835</strain>
    </source>
</reference>
<evidence type="ECO:0000313" key="2">
    <source>
        <dbReference type="EMBL" id="RXK10764.1"/>
    </source>
</evidence>
<evidence type="ECO:0000313" key="1">
    <source>
        <dbReference type="EMBL" id="AXH12303.1"/>
    </source>
</evidence>
<dbReference type="Proteomes" id="UP000253850">
    <property type="component" value="Chromosome"/>
</dbReference>
<name>A0AAX2AA38_9BACT</name>
<evidence type="ECO:0000313" key="3">
    <source>
        <dbReference type="Proteomes" id="UP000253850"/>
    </source>
</evidence>
<gene>
    <name evidence="1" type="ORF">ABIV_1307</name>
    <name evidence="2" type="ORF">CRV05_05660</name>
</gene>